<dbReference type="EMBL" id="KB206537">
    <property type="protein sequence ID" value="ELP90131.1"/>
    <property type="molecule type" value="Genomic_DNA"/>
</dbReference>
<dbReference type="PANTHER" id="PTHR43272">
    <property type="entry name" value="LONG-CHAIN-FATTY-ACID--COA LIGASE"/>
    <property type="match status" value="1"/>
</dbReference>
<sequence>MNELHSIQVEENTTAQQDIPHTLIRPDFDDIKGPFPYIHKDDKHVYMDCQLQYWNMNSFFSKEEMTKMTLFEMFKRRCDLWPEEFCLSYRKKDEKHVPKGDFINLKAKECLTIVEEIASGIVRKLNIKKGATAAVFSTNRYEWILTEFAFHRQGIILVPLYSTLTTEQLCHVIDTAECSYVFCSDEVLDRVQDLKSHRTFTSVCFDDVKNESVDFTLNELREEGRRQIEPPNLPNKTDTCSIFFTSGTSGVPKGAIHTHWTITNAMCCFCFSAPFHAQFMTRGQITLSFLPLSHVYEHQIDLTFLCTGGWVYMNSGNVRYFPEEVKMASPTFLIVVPRVLQKLYDVFNSEIKKKSYVVQTMYNTAYYFKNWAVDTNTTNMVDWDYWVFGTIKALLGGRIQLVCNGSAPLSREVYDWMRVCFDVIICNGYGSTETFGGCIGTIPGLLNPKIMSTGRPCPGATFRLSNAEELGYFVSDNPPTGEIEIKGEFIFKGYFHDDVSTKEAFTEDGWFKTGDIGRINGDGTMSIIDRRKNMFKLSQGEYVATEPLERMYASHPFIEQMFVYGESTDSFLVGILVAKKKELEAFLEGKINGISDGMDVQLLKDIANTKGKSLILKNVEEYVRSQGAKGYEVGEKYLY</sequence>
<dbReference type="EC" id="6.2.1.3" evidence="4"/>
<evidence type="ECO:0000313" key="4">
    <source>
        <dbReference type="EMBL" id="ELP90131.1"/>
    </source>
</evidence>
<proteinExistence type="predicted"/>
<evidence type="ECO:0000313" key="5">
    <source>
        <dbReference type="Proteomes" id="UP000014680"/>
    </source>
</evidence>
<name>A0A0A1UAC7_ENTIV</name>
<dbReference type="OMA" id="SHVYGLM"/>
<keyword evidence="5" id="KW-1185">Reference proteome</keyword>
<feature type="domain" description="AMP-dependent synthetase/ligase" evidence="3">
    <location>
        <begin position="107"/>
        <end position="495"/>
    </location>
</feature>
<dbReference type="PROSITE" id="PS00455">
    <property type="entry name" value="AMP_BINDING"/>
    <property type="match status" value="1"/>
</dbReference>
<reference evidence="4 5" key="1">
    <citation type="submission" date="2012-10" db="EMBL/GenBank/DDBJ databases">
        <authorList>
            <person name="Zafar N."/>
            <person name="Inman J."/>
            <person name="Hall N."/>
            <person name="Lorenzi H."/>
            <person name="Caler E."/>
        </authorList>
    </citation>
    <scope>NUCLEOTIDE SEQUENCE [LARGE SCALE GENOMIC DNA]</scope>
    <source>
        <strain evidence="4 5">IP1</strain>
    </source>
</reference>
<evidence type="ECO:0000259" key="3">
    <source>
        <dbReference type="Pfam" id="PF00501"/>
    </source>
</evidence>
<keyword evidence="1" id="KW-0547">Nucleotide-binding</keyword>
<keyword evidence="2" id="KW-0067">ATP-binding</keyword>
<dbReference type="InterPro" id="IPR042099">
    <property type="entry name" value="ANL_N_sf"/>
</dbReference>
<evidence type="ECO:0000256" key="2">
    <source>
        <dbReference type="ARBA" id="ARBA00022840"/>
    </source>
</evidence>
<dbReference type="SUPFAM" id="SSF56801">
    <property type="entry name" value="Acetyl-CoA synthetase-like"/>
    <property type="match status" value="1"/>
</dbReference>
<dbReference type="GeneID" id="14889039"/>
<dbReference type="PANTHER" id="PTHR43272:SF33">
    <property type="entry name" value="AMP-BINDING DOMAIN-CONTAINING PROTEIN-RELATED"/>
    <property type="match status" value="1"/>
</dbReference>
<dbReference type="InterPro" id="IPR020845">
    <property type="entry name" value="AMP-binding_CS"/>
</dbReference>
<protein>
    <submittedName>
        <fullName evidence="4">Long-chain-fatty-acid--CoA ligase, putative</fullName>
        <ecNumber evidence="4">6.2.1.3</ecNumber>
    </submittedName>
</protein>
<organism evidence="4 5">
    <name type="scientific">Entamoeba invadens IP1</name>
    <dbReference type="NCBI Taxonomy" id="370355"/>
    <lineage>
        <taxon>Eukaryota</taxon>
        <taxon>Amoebozoa</taxon>
        <taxon>Evosea</taxon>
        <taxon>Archamoebae</taxon>
        <taxon>Mastigamoebida</taxon>
        <taxon>Entamoebidae</taxon>
        <taxon>Entamoeba</taxon>
    </lineage>
</organism>
<dbReference type="GO" id="GO:0005524">
    <property type="term" value="F:ATP binding"/>
    <property type="evidence" value="ECO:0007669"/>
    <property type="project" value="UniProtKB-KW"/>
</dbReference>
<gene>
    <name evidence="4" type="ORF">EIN_405550</name>
</gene>
<dbReference type="GO" id="GO:0016020">
    <property type="term" value="C:membrane"/>
    <property type="evidence" value="ECO:0007669"/>
    <property type="project" value="TreeGrafter"/>
</dbReference>
<dbReference type="Proteomes" id="UP000014680">
    <property type="component" value="Unassembled WGS sequence"/>
</dbReference>
<evidence type="ECO:0000256" key="1">
    <source>
        <dbReference type="ARBA" id="ARBA00022741"/>
    </source>
</evidence>
<dbReference type="InterPro" id="IPR000873">
    <property type="entry name" value="AMP-dep_synth/lig_dom"/>
</dbReference>
<dbReference type="OrthoDB" id="1700726at2759"/>
<dbReference type="Gene3D" id="3.40.50.12780">
    <property type="entry name" value="N-terminal domain of ligase-like"/>
    <property type="match status" value="1"/>
</dbReference>
<dbReference type="Pfam" id="PF00501">
    <property type="entry name" value="AMP-binding"/>
    <property type="match status" value="1"/>
</dbReference>
<dbReference type="GO" id="GO:0004467">
    <property type="term" value="F:long-chain fatty acid-CoA ligase activity"/>
    <property type="evidence" value="ECO:0007669"/>
    <property type="project" value="UniProtKB-EC"/>
</dbReference>
<dbReference type="RefSeq" id="XP_004256902.1">
    <property type="nucleotide sequence ID" value="XM_004256854.1"/>
</dbReference>
<dbReference type="KEGG" id="eiv:EIN_405550"/>
<dbReference type="VEuPathDB" id="AmoebaDB:EIN_405550"/>
<dbReference type="GO" id="GO:0005783">
    <property type="term" value="C:endoplasmic reticulum"/>
    <property type="evidence" value="ECO:0007669"/>
    <property type="project" value="TreeGrafter"/>
</dbReference>
<keyword evidence="4" id="KW-0436">Ligase</keyword>
<dbReference type="AlphaFoldDB" id="A0A0A1UAC7"/>
<accession>A0A0A1UAC7</accession>